<evidence type="ECO:0000313" key="2">
    <source>
        <dbReference type="Proteomes" id="UP000319852"/>
    </source>
</evidence>
<gene>
    <name evidence="1" type="ORF">HG15A2_05540</name>
</gene>
<keyword evidence="2" id="KW-1185">Reference proteome</keyword>
<name>A0A517MQY9_9BACT</name>
<protein>
    <submittedName>
        <fullName evidence="1">Uncharacterized protein</fullName>
    </submittedName>
</protein>
<proteinExistence type="predicted"/>
<sequence>MQQLDEFSRFAKQLVEREGEQLPLDAIFDRWHQEAFRDDDLARIQASAEDYGQGERGVPLDTFLAEFDARRISEQNQ</sequence>
<evidence type="ECO:0000313" key="1">
    <source>
        <dbReference type="EMBL" id="QDS97293.1"/>
    </source>
</evidence>
<organism evidence="1 2">
    <name type="scientific">Adhaeretor mobilis</name>
    <dbReference type="NCBI Taxonomy" id="1930276"/>
    <lineage>
        <taxon>Bacteria</taxon>
        <taxon>Pseudomonadati</taxon>
        <taxon>Planctomycetota</taxon>
        <taxon>Planctomycetia</taxon>
        <taxon>Pirellulales</taxon>
        <taxon>Lacipirellulaceae</taxon>
        <taxon>Adhaeretor</taxon>
    </lineage>
</organism>
<dbReference type="Proteomes" id="UP000319852">
    <property type="component" value="Chromosome"/>
</dbReference>
<accession>A0A517MQY9</accession>
<dbReference type="KEGG" id="amob:HG15A2_05540"/>
<reference evidence="1 2" key="1">
    <citation type="submission" date="2019-02" db="EMBL/GenBank/DDBJ databases">
        <title>Deep-cultivation of Planctomycetes and their phenomic and genomic characterization uncovers novel biology.</title>
        <authorList>
            <person name="Wiegand S."/>
            <person name="Jogler M."/>
            <person name="Boedeker C."/>
            <person name="Pinto D."/>
            <person name="Vollmers J."/>
            <person name="Rivas-Marin E."/>
            <person name="Kohn T."/>
            <person name="Peeters S.H."/>
            <person name="Heuer A."/>
            <person name="Rast P."/>
            <person name="Oberbeckmann S."/>
            <person name="Bunk B."/>
            <person name="Jeske O."/>
            <person name="Meyerdierks A."/>
            <person name="Storesund J.E."/>
            <person name="Kallscheuer N."/>
            <person name="Luecker S."/>
            <person name="Lage O.M."/>
            <person name="Pohl T."/>
            <person name="Merkel B.J."/>
            <person name="Hornburger P."/>
            <person name="Mueller R.-W."/>
            <person name="Bruemmer F."/>
            <person name="Labrenz M."/>
            <person name="Spormann A.M."/>
            <person name="Op den Camp H."/>
            <person name="Overmann J."/>
            <person name="Amann R."/>
            <person name="Jetten M.S.M."/>
            <person name="Mascher T."/>
            <person name="Medema M.H."/>
            <person name="Devos D.P."/>
            <person name="Kaster A.-K."/>
            <person name="Ovreas L."/>
            <person name="Rohde M."/>
            <person name="Galperin M.Y."/>
            <person name="Jogler C."/>
        </authorList>
    </citation>
    <scope>NUCLEOTIDE SEQUENCE [LARGE SCALE GENOMIC DNA]</scope>
    <source>
        <strain evidence="1 2">HG15A2</strain>
    </source>
</reference>
<dbReference type="AlphaFoldDB" id="A0A517MQY9"/>
<dbReference type="EMBL" id="CP036263">
    <property type="protein sequence ID" value="QDS97293.1"/>
    <property type="molecule type" value="Genomic_DNA"/>
</dbReference>